<organism evidence="1 2">
    <name type="scientific">Acropora cervicornis</name>
    <name type="common">Staghorn coral</name>
    <dbReference type="NCBI Taxonomy" id="6130"/>
    <lineage>
        <taxon>Eukaryota</taxon>
        <taxon>Metazoa</taxon>
        <taxon>Cnidaria</taxon>
        <taxon>Anthozoa</taxon>
        <taxon>Hexacorallia</taxon>
        <taxon>Scleractinia</taxon>
        <taxon>Astrocoeniina</taxon>
        <taxon>Acroporidae</taxon>
        <taxon>Acropora</taxon>
    </lineage>
</organism>
<name>A0AAD9VEN4_ACRCE</name>
<dbReference type="AlphaFoldDB" id="A0AAD9VEN4"/>
<comment type="caution">
    <text evidence="1">The sequence shown here is derived from an EMBL/GenBank/DDBJ whole genome shotgun (WGS) entry which is preliminary data.</text>
</comment>
<keyword evidence="2" id="KW-1185">Reference proteome</keyword>
<dbReference type="EMBL" id="JARQWQ010000006">
    <property type="protein sequence ID" value="KAK2571202.1"/>
    <property type="molecule type" value="Genomic_DNA"/>
</dbReference>
<protein>
    <submittedName>
        <fullName evidence="1">Uncharacterized protein</fullName>
    </submittedName>
</protein>
<sequence length="134" mass="14727">MSVWELVKEYPPLEFNFGDEENVECDIAKEVEATIAPQLISSCETVEDITSINLAVEGMILCQFKKVNILTAVITLLASFYVLNAAYPKGLGGPSKIVLLFLELTLLPKIRNSQATTKLPISVETVVSQLNRLA</sequence>
<evidence type="ECO:0000313" key="2">
    <source>
        <dbReference type="Proteomes" id="UP001249851"/>
    </source>
</evidence>
<accession>A0AAD9VEN4</accession>
<reference evidence="1" key="1">
    <citation type="journal article" date="2023" name="G3 (Bethesda)">
        <title>Whole genome assembly and annotation of the endangered Caribbean coral Acropora cervicornis.</title>
        <authorList>
            <person name="Selwyn J.D."/>
            <person name="Vollmer S.V."/>
        </authorList>
    </citation>
    <scope>NUCLEOTIDE SEQUENCE</scope>
    <source>
        <strain evidence="1">K2</strain>
    </source>
</reference>
<gene>
    <name evidence="1" type="ORF">P5673_003767</name>
</gene>
<reference evidence="1" key="2">
    <citation type="journal article" date="2023" name="Science">
        <title>Genomic signatures of disease resistance in endangered staghorn corals.</title>
        <authorList>
            <person name="Vollmer S.V."/>
            <person name="Selwyn J.D."/>
            <person name="Despard B.A."/>
            <person name="Roesel C.L."/>
        </authorList>
    </citation>
    <scope>NUCLEOTIDE SEQUENCE</scope>
    <source>
        <strain evidence="1">K2</strain>
    </source>
</reference>
<proteinExistence type="predicted"/>
<evidence type="ECO:0000313" key="1">
    <source>
        <dbReference type="EMBL" id="KAK2571202.1"/>
    </source>
</evidence>
<dbReference type="Proteomes" id="UP001249851">
    <property type="component" value="Unassembled WGS sequence"/>
</dbReference>